<evidence type="ECO:0000259" key="9">
    <source>
        <dbReference type="Pfam" id="PF20730"/>
    </source>
</evidence>
<name>A0ABW0W0G1_9BACL</name>
<protein>
    <submittedName>
        <fullName evidence="10">YetF domain-containing protein</fullName>
    </submittedName>
</protein>
<keyword evidence="3" id="KW-1003">Cell membrane</keyword>
<evidence type="ECO:0000256" key="7">
    <source>
        <dbReference type="SAM" id="Phobius"/>
    </source>
</evidence>
<keyword evidence="5 7" id="KW-1133">Transmembrane helix</keyword>
<organism evidence="10 11">
    <name type="scientific">Paenibacillus solisilvae</name>
    <dbReference type="NCBI Taxonomy" id="2486751"/>
    <lineage>
        <taxon>Bacteria</taxon>
        <taxon>Bacillati</taxon>
        <taxon>Bacillota</taxon>
        <taxon>Bacilli</taxon>
        <taxon>Bacillales</taxon>
        <taxon>Paenibacillaceae</taxon>
        <taxon>Paenibacillus</taxon>
    </lineage>
</organism>
<dbReference type="PANTHER" id="PTHR34582">
    <property type="entry name" value="UPF0702 TRANSMEMBRANE PROTEIN YCAP"/>
    <property type="match status" value="1"/>
</dbReference>
<comment type="subcellular location">
    <subcellularLocation>
        <location evidence="1">Cell membrane</location>
        <topology evidence="1">Multi-pass membrane protein</topology>
    </subcellularLocation>
</comment>
<accession>A0ABW0W0G1</accession>
<feature type="domain" description="YetF C-terminal" evidence="8">
    <location>
        <begin position="89"/>
        <end position="214"/>
    </location>
</feature>
<reference evidence="11" key="1">
    <citation type="journal article" date="2019" name="Int. J. Syst. Evol. Microbiol.">
        <title>The Global Catalogue of Microorganisms (GCM) 10K type strain sequencing project: providing services to taxonomists for standard genome sequencing and annotation.</title>
        <authorList>
            <consortium name="The Broad Institute Genomics Platform"/>
            <consortium name="The Broad Institute Genome Sequencing Center for Infectious Disease"/>
            <person name="Wu L."/>
            <person name="Ma J."/>
        </authorList>
    </citation>
    <scope>NUCLEOTIDE SEQUENCE [LARGE SCALE GENOMIC DNA]</scope>
    <source>
        <strain evidence="11">CGMCC 1.3240</strain>
    </source>
</reference>
<sequence>MDYTMITVKLVTAFFGLWLMTKLLGKKEISQLTPFDFISSLMLSELVGNTIYDREVHFMMLIYALVLWMVLSLALEKIVQLLPWLSVPLSGRPDIIIRNGVIDVRAMKRNKLDMHQVGMLLREQSVFSVKDVAYAIFETNGNLSVMKMSSADSPNREELKLPVKPLGLPRILMDQGYIQRDELREIGHDEEWLLALLKEQGIMRFKDVLYAEWSETDGLYVQRK</sequence>
<evidence type="ECO:0000256" key="5">
    <source>
        <dbReference type="ARBA" id="ARBA00022989"/>
    </source>
</evidence>
<dbReference type="InterPro" id="IPR023090">
    <property type="entry name" value="UPF0702_alpha/beta_dom_sf"/>
</dbReference>
<gene>
    <name evidence="10" type="ORF">ACFPYJ_20145</name>
</gene>
<evidence type="ECO:0000256" key="2">
    <source>
        <dbReference type="ARBA" id="ARBA00006448"/>
    </source>
</evidence>
<dbReference type="Proteomes" id="UP001596047">
    <property type="component" value="Unassembled WGS sequence"/>
</dbReference>
<dbReference type="EMBL" id="JBHSOW010000072">
    <property type="protein sequence ID" value="MFC5651380.1"/>
    <property type="molecule type" value="Genomic_DNA"/>
</dbReference>
<feature type="domain" description="YetF-like N-terminal transmembrane" evidence="9">
    <location>
        <begin position="3"/>
        <end position="77"/>
    </location>
</feature>
<dbReference type="InterPro" id="IPR048454">
    <property type="entry name" value="YetF_N"/>
</dbReference>
<dbReference type="InterPro" id="IPR007353">
    <property type="entry name" value="DUF421"/>
</dbReference>
<evidence type="ECO:0000256" key="4">
    <source>
        <dbReference type="ARBA" id="ARBA00022692"/>
    </source>
</evidence>
<dbReference type="PANTHER" id="PTHR34582:SF5">
    <property type="entry name" value="UPF0702 TRANSMEMBRANE PROTEIN YETF"/>
    <property type="match status" value="1"/>
</dbReference>
<evidence type="ECO:0000256" key="6">
    <source>
        <dbReference type="ARBA" id="ARBA00023136"/>
    </source>
</evidence>
<dbReference type="Gene3D" id="3.30.240.20">
    <property type="entry name" value="bsu07140 like domains"/>
    <property type="match status" value="2"/>
</dbReference>
<evidence type="ECO:0000313" key="10">
    <source>
        <dbReference type="EMBL" id="MFC5651380.1"/>
    </source>
</evidence>
<comment type="caution">
    <text evidence="10">The sequence shown here is derived from an EMBL/GenBank/DDBJ whole genome shotgun (WGS) entry which is preliminary data.</text>
</comment>
<dbReference type="Pfam" id="PF04239">
    <property type="entry name" value="DUF421"/>
    <property type="match status" value="1"/>
</dbReference>
<proteinExistence type="inferred from homology"/>
<dbReference type="RefSeq" id="WP_379189992.1">
    <property type="nucleotide sequence ID" value="NZ_JBHSOW010000072.1"/>
</dbReference>
<evidence type="ECO:0000259" key="8">
    <source>
        <dbReference type="Pfam" id="PF04239"/>
    </source>
</evidence>
<keyword evidence="4 7" id="KW-0812">Transmembrane</keyword>
<evidence type="ECO:0000256" key="3">
    <source>
        <dbReference type="ARBA" id="ARBA00022475"/>
    </source>
</evidence>
<feature type="transmembrane region" description="Helical" evidence="7">
    <location>
        <begin position="56"/>
        <end position="75"/>
    </location>
</feature>
<keyword evidence="6 7" id="KW-0472">Membrane</keyword>
<evidence type="ECO:0000256" key="1">
    <source>
        <dbReference type="ARBA" id="ARBA00004651"/>
    </source>
</evidence>
<keyword evidence="11" id="KW-1185">Reference proteome</keyword>
<evidence type="ECO:0000313" key="11">
    <source>
        <dbReference type="Proteomes" id="UP001596047"/>
    </source>
</evidence>
<comment type="similarity">
    <text evidence="2">Belongs to the UPF0702 family.</text>
</comment>
<dbReference type="Pfam" id="PF20730">
    <property type="entry name" value="YetF_N"/>
    <property type="match status" value="1"/>
</dbReference>